<gene>
    <name evidence="1" type="ORF">H9705_01440</name>
</gene>
<reference evidence="1" key="2">
    <citation type="submission" date="2021-04" db="EMBL/GenBank/DDBJ databases">
        <authorList>
            <person name="Gilroy R."/>
        </authorList>
    </citation>
    <scope>NUCLEOTIDE SEQUENCE</scope>
    <source>
        <strain evidence="1">CHK185-5351</strain>
    </source>
</reference>
<protein>
    <submittedName>
        <fullName evidence="1">Uncharacterized protein</fullName>
    </submittedName>
</protein>
<sequence length="156" mass="18497">MADGFLSPEGIFFPKEETYHAEMARRILKAGKDVLEPIQELLRLGYIAFIEFRNPLAKESLQPDLDYVLCSHGHTLTQEQERWLREHKSEISRRQQYYINKDDSYAFRDLELSDVTMYERCGQCREQAERLKWCNAERRDLPELCEKCPYITSPNS</sequence>
<dbReference type="AlphaFoldDB" id="A0A9D2N9G1"/>
<evidence type="ECO:0000313" key="2">
    <source>
        <dbReference type="Proteomes" id="UP000823849"/>
    </source>
</evidence>
<dbReference type="EMBL" id="DWWU01000007">
    <property type="protein sequence ID" value="HJC14478.1"/>
    <property type="molecule type" value="Genomic_DNA"/>
</dbReference>
<comment type="caution">
    <text evidence="1">The sequence shown here is derived from an EMBL/GenBank/DDBJ whole genome shotgun (WGS) entry which is preliminary data.</text>
</comment>
<proteinExistence type="predicted"/>
<name>A0A9D2N9G1_9FIRM</name>
<evidence type="ECO:0000313" key="1">
    <source>
        <dbReference type="EMBL" id="HJC14478.1"/>
    </source>
</evidence>
<dbReference type="Proteomes" id="UP000823849">
    <property type="component" value="Unassembled WGS sequence"/>
</dbReference>
<reference evidence="1" key="1">
    <citation type="journal article" date="2021" name="PeerJ">
        <title>Extensive microbial diversity within the chicken gut microbiome revealed by metagenomics and culture.</title>
        <authorList>
            <person name="Gilroy R."/>
            <person name="Ravi A."/>
            <person name="Getino M."/>
            <person name="Pursley I."/>
            <person name="Horton D.L."/>
            <person name="Alikhan N.F."/>
            <person name="Baker D."/>
            <person name="Gharbi K."/>
            <person name="Hall N."/>
            <person name="Watson M."/>
            <person name="Adriaenssens E.M."/>
            <person name="Foster-Nyarko E."/>
            <person name="Jarju S."/>
            <person name="Secka A."/>
            <person name="Antonio M."/>
            <person name="Oren A."/>
            <person name="Chaudhuri R.R."/>
            <person name="La Ragione R."/>
            <person name="Hildebrand F."/>
            <person name="Pallen M.J."/>
        </authorList>
    </citation>
    <scope>NUCLEOTIDE SEQUENCE</scope>
    <source>
        <strain evidence="1">CHK185-5351</strain>
    </source>
</reference>
<accession>A0A9D2N9G1</accession>
<organism evidence="1 2">
    <name type="scientific">Candidatus Fusicatenibacter intestinigallinarum</name>
    <dbReference type="NCBI Taxonomy" id="2838598"/>
    <lineage>
        <taxon>Bacteria</taxon>
        <taxon>Bacillati</taxon>
        <taxon>Bacillota</taxon>
        <taxon>Clostridia</taxon>
        <taxon>Lachnospirales</taxon>
        <taxon>Lachnospiraceae</taxon>
        <taxon>Fusicatenibacter</taxon>
    </lineage>
</organism>